<accession>A0A7T6Z1C3</accession>
<dbReference type="Proteomes" id="UP000595823">
    <property type="component" value="Chromosome"/>
</dbReference>
<dbReference type="AlphaFoldDB" id="A0A7T6Z1C3"/>
<dbReference type="PRINTS" id="PR01438">
    <property type="entry name" value="UNVRSLSTRESS"/>
</dbReference>
<comment type="similarity">
    <text evidence="1 2">Belongs to the universal stress protein A family.</text>
</comment>
<dbReference type="CDD" id="cd00293">
    <property type="entry name" value="USP-like"/>
    <property type="match status" value="1"/>
</dbReference>
<dbReference type="Pfam" id="PF00582">
    <property type="entry name" value="Usp"/>
    <property type="match status" value="1"/>
</dbReference>
<dbReference type="EMBL" id="CP054705">
    <property type="protein sequence ID" value="QQK74993.1"/>
    <property type="molecule type" value="Genomic_DNA"/>
</dbReference>
<dbReference type="KEGG" id="scia:HUG15_04845"/>
<dbReference type="PANTHER" id="PTHR46268">
    <property type="entry name" value="STRESS RESPONSE PROTEIN NHAX"/>
    <property type="match status" value="1"/>
</dbReference>
<dbReference type="SUPFAM" id="SSF52402">
    <property type="entry name" value="Adenine nucleotide alpha hydrolases-like"/>
    <property type="match status" value="1"/>
</dbReference>
<organism evidence="4 5">
    <name type="scientific">Salicibibacter cibarius</name>
    <dbReference type="NCBI Taxonomy" id="2743000"/>
    <lineage>
        <taxon>Bacteria</taxon>
        <taxon>Bacillati</taxon>
        <taxon>Bacillota</taxon>
        <taxon>Bacilli</taxon>
        <taxon>Bacillales</taxon>
        <taxon>Bacillaceae</taxon>
        <taxon>Salicibibacter</taxon>
    </lineage>
</organism>
<feature type="domain" description="UspA" evidence="3">
    <location>
        <begin position="1"/>
        <end position="141"/>
    </location>
</feature>
<dbReference type="InterPro" id="IPR014729">
    <property type="entry name" value="Rossmann-like_a/b/a_fold"/>
</dbReference>
<sequence length="145" mass="15843">MYKKILVAVDGSVQSEQALDKAIQLAKLHGASLAIAHVVDIRNFYTQDYTPQSLYDETEKKAKQMLQEYKAKADDEGVKDVETLLSSGNPRNQLTGKLLAENDVDLLVTGSTGRNAFERMLIGSVAEACVRHASCDVVTVRSALT</sequence>
<dbReference type="InterPro" id="IPR006015">
    <property type="entry name" value="Universal_stress_UspA"/>
</dbReference>
<dbReference type="PANTHER" id="PTHR46268:SF6">
    <property type="entry name" value="UNIVERSAL STRESS PROTEIN UP12"/>
    <property type="match status" value="1"/>
</dbReference>
<comment type="subcellular location">
    <subcellularLocation>
        <location evidence="2">Cytoplasm</location>
    </subcellularLocation>
</comment>
<dbReference type="GO" id="GO:0005737">
    <property type="term" value="C:cytoplasm"/>
    <property type="evidence" value="ECO:0007669"/>
    <property type="project" value="UniProtKB-SubCell"/>
</dbReference>
<reference evidence="4 5" key="1">
    <citation type="submission" date="2020-06" db="EMBL/GenBank/DDBJ databases">
        <title>Genomic analysis of Salicibibacter sp. NKC5-3.</title>
        <authorList>
            <person name="Oh Y.J."/>
        </authorList>
    </citation>
    <scope>NUCLEOTIDE SEQUENCE [LARGE SCALE GENOMIC DNA]</scope>
    <source>
        <strain evidence="4 5">NKC5-3</strain>
    </source>
</reference>
<gene>
    <name evidence="4" type="ORF">HUG15_04845</name>
</gene>
<dbReference type="Gene3D" id="3.40.50.620">
    <property type="entry name" value="HUPs"/>
    <property type="match status" value="1"/>
</dbReference>
<evidence type="ECO:0000259" key="3">
    <source>
        <dbReference type="Pfam" id="PF00582"/>
    </source>
</evidence>
<keyword evidence="5" id="KW-1185">Reference proteome</keyword>
<protein>
    <recommendedName>
        <fullName evidence="2">Universal stress protein</fullName>
    </recommendedName>
</protein>
<proteinExistence type="inferred from homology"/>
<dbReference type="PIRSF" id="PIRSF006276">
    <property type="entry name" value="UspA"/>
    <property type="match status" value="1"/>
</dbReference>
<evidence type="ECO:0000313" key="5">
    <source>
        <dbReference type="Proteomes" id="UP000595823"/>
    </source>
</evidence>
<keyword evidence="2" id="KW-0963">Cytoplasm</keyword>
<evidence type="ECO:0000256" key="2">
    <source>
        <dbReference type="PIRNR" id="PIRNR006276"/>
    </source>
</evidence>
<evidence type="ECO:0000313" key="4">
    <source>
        <dbReference type="EMBL" id="QQK74993.1"/>
    </source>
</evidence>
<evidence type="ECO:0000256" key="1">
    <source>
        <dbReference type="ARBA" id="ARBA00008791"/>
    </source>
</evidence>
<dbReference type="RefSeq" id="WP_200127501.1">
    <property type="nucleotide sequence ID" value="NZ_CP054705.1"/>
</dbReference>
<dbReference type="InterPro" id="IPR006016">
    <property type="entry name" value="UspA"/>
</dbReference>
<name>A0A7T6Z1C3_9BACI</name>